<evidence type="ECO:0000313" key="1">
    <source>
        <dbReference type="Proteomes" id="UP000887565"/>
    </source>
</evidence>
<accession>A0A915HYU7</accession>
<evidence type="ECO:0000313" key="2">
    <source>
        <dbReference type="WBParaSite" id="nRc.2.0.1.t06747-RA"/>
    </source>
</evidence>
<name>A0A915HYU7_ROMCU</name>
<protein>
    <submittedName>
        <fullName evidence="2">C3H1-type domain-containing protein</fullName>
    </submittedName>
</protein>
<organism evidence="1 2">
    <name type="scientific">Romanomermis culicivorax</name>
    <name type="common">Nematode worm</name>
    <dbReference type="NCBI Taxonomy" id="13658"/>
    <lineage>
        <taxon>Eukaryota</taxon>
        <taxon>Metazoa</taxon>
        <taxon>Ecdysozoa</taxon>
        <taxon>Nematoda</taxon>
        <taxon>Enoplea</taxon>
        <taxon>Dorylaimia</taxon>
        <taxon>Mermithida</taxon>
        <taxon>Mermithoidea</taxon>
        <taxon>Mermithidae</taxon>
        <taxon>Romanomermis</taxon>
    </lineage>
</organism>
<keyword evidence="1" id="KW-1185">Reference proteome</keyword>
<dbReference type="WBParaSite" id="nRc.2.0.1.t06747-RA">
    <property type="protein sequence ID" value="nRc.2.0.1.t06747-RA"/>
    <property type="gene ID" value="nRc.2.0.1.g06747"/>
</dbReference>
<proteinExistence type="predicted"/>
<dbReference type="Proteomes" id="UP000887565">
    <property type="component" value="Unplaced"/>
</dbReference>
<sequence>MPSTMRSAHVQKAGHRPSGAHLQMYSYHGRCTHNDASCQAQHPNSAGPSNAAATGASCCYFCRTRVHPTDQCDRPCPYRHQIRMHRATACPHLNPTMPAAAVVSALAPTPALQPPRKYATSVTLNPSATPKKTSDVSLIVSY</sequence>
<reference evidence="2" key="1">
    <citation type="submission" date="2022-11" db="UniProtKB">
        <authorList>
            <consortium name="WormBaseParasite"/>
        </authorList>
    </citation>
    <scope>IDENTIFICATION</scope>
</reference>
<dbReference type="AlphaFoldDB" id="A0A915HYU7"/>